<sequence length="147" mass="17054">MAAAPNPIFAPGHQFVCTFGLHPVEATVLRIVEKDGIICYNVRFGTNPRKQVVEDQLLRFDNKRILNMTWAELKERRRQAAVPVEEERPRFAIGENCFCIHDGTRYRAKIVGVQEVEGRRHVMVHYVGYNRRHDEKIPEDSPRLMNA</sequence>
<comment type="caution">
    <text evidence="1">The sequence shown here is derived from an EMBL/GenBank/DDBJ whole genome shotgun (WGS) entry which is preliminary data.</text>
</comment>
<dbReference type="InterPro" id="IPR025995">
    <property type="entry name" value="Tudor-knot"/>
</dbReference>
<organism evidence="1 2">
    <name type="scientific">Caenorhabditis remanei</name>
    <name type="common">Caenorhabditis vulgaris</name>
    <dbReference type="NCBI Taxonomy" id="31234"/>
    <lineage>
        <taxon>Eukaryota</taxon>
        <taxon>Metazoa</taxon>
        <taxon>Ecdysozoa</taxon>
        <taxon>Nematoda</taxon>
        <taxon>Chromadorea</taxon>
        <taxon>Rhabditida</taxon>
        <taxon>Rhabditina</taxon>
        <taxon>Rhabditomorpha</taxon>
        <taxon>Rhabditoidea</taxon>
        <taxon>Rhabditidae</taxon>
        <taxon>Peloderinae</taxon>
        <taxon>Caenorhabditis</taxon>
    </lineage>
</organism>
<dbReference type="OrthoDB" id="124855at2759"/>
<dbReference type="SUPFAM" id="SSF54160">
    <property type="entry name" value="Chromo domain-like"/>
    <property type="match status" value="1"/>
</dbReference>
<protein>
    <submittedName>
        <fullName evidence="1">Uncharacterized protein</fullName>
    </submittedName>
</protein>
<dbReference type="CTD" id="9807199"/>
<keyword evidence="2" id="KW-1185">Reference proteome</keyword>
<dbReference type="EMBL" id="NMWX01000047">
    <property type="protein sequence ID" value="OZF88766.1"/>
    <property type="molecule type" value="Genomic_DNA"/>
</dbReference>
<reference evidence="1" key="1">
    <citation type="submission" date="2017-08" db="EMBL/GenBank/DDBJ databases">
        <authorList>
            <person name="de Groot N.N."/>
        </authorList>
    </citation>
    <scope>NUCLEOTIDE SEQUENCE [LARGE SCALE GENOMIC DNA]</scope>
    <source>
        <strain evidence="1">PX439</strain>
    </source>
</reference>
<dbReference type="InterPro" id="IPR016197">
    <property type="entry name" value="Chromo-like_dom_sf"/>
</dbReference>
<dbReference type="HOGENOM" id="CLU_1769789_0_0_1"/>
<name>A0A260ZSP7_CAERE</name>
<dbReference type="STRING" id="31234.E3N8Q0"/>
<evidence type="ECO:0000313" key="1">
    <source>
        <dbReference type="EMBL" id="OZF88766.1"/>
    </source>
</evidence>
<dbReference type="Pfam" id="PF11717">
    <property type="entry name" value="Tudor-knot"/>
    <property type="match status" value="1"/>
</dbReference>
<feature type="non-terminal residue" evidence="1">
    <location>
        <position position="1"/>
    </location>
</feature>
<dbReference type="Proteomes" id="UP000216624">
    <property type="component" value="Unassembled WGS sequence"/>
</dbReference>
<accession>A0A260ZSP7</accession>
<gene>
    <name evidence="1" type="ORF">FL82_22389</name>
</gene>
<proteinExistence type="predicted"/>
<dbReference type="Gene3D" id="2.30.30.140">
    <property type="match status" value="1"/>
</dbReference>
<evidence type="ECO:0000313" key="2">
    <source>
        <dbReference type="Proteomes" id="UP000216624"/>
    </source>
</evidence>
<dbReference type="KEGG" id="crq:GCK72_007328"/>